<reference evidence="4" key="1">
    <citation type="journal article" date="2019" name="Int. J. Syst. Evol. Microbiol.">
        <title>The Global Catalogue of Microorganisms (GCM) 10K type strain sequencing project: providing services to taxonomists for standard genome sequencing and annotation.</title>
        <authorList>
            <consortium name="The Broad Institute Genomics Platform"/>
            <consortium name="The Broad Institute Genome Sequencing Center for Infectious Disease"/>
            <person name="Wu L."/>
            <person name="Ma J."/>
        </authorList>
    </citation>
    <scope>NUCLEOTIDE SEQUENCE [LARGE SCALE GENOMIC DNA]</scope>
    <source>
        <strain evidence="4">JCM 16374</strain>
    </source>
</reference>
<dbReference type="EMBL" id="BAAARK010000048">
    <property type="protein sequence ID" value="GAA2689503.1"/>
    <property type="molecule type" value="Genomic_DNA"/>
</dbReference>
<evidence type="ECO:0000313" key="4">
    <source>
        <dbReference type="Proteomes" id="UP001500994"/>
    </source>
</evidence>
<gene>
    <name evidence="3" type="ORF">GCM10009864_74340</name>
</gene>
<name>A0ABP6FG10_9ACTN</name>
<evidence type="ECO:0000256" key="2">
    <source>
        <dbReference type="SAM" id="MobiDB-lite"/>
    </source>
</evidence>
<feature type="compositionally biased region" description="Polar residues" evidence="2">
    <location>
        <begin position="141"/>
        <end position="151"/>
    </location>
</feature>
<protein>
    <recommendedName>
        <fullName evidence="5">Transposase</fullName>
    </recommendedName>
</protein>
<feature type="coiled-coil region" evidence="1">
    <location>
        <begin position="58"/>
        <end position="85"/>
    </location>
</feature>
<keyword evidence="4" id="KW-1185">Reference proteome</keyword>
<evidence type="ECO:0000256" key="1">
    <source>
        <dbReference type="SAM" id="Coils"/>
    </source>
</evidence>
<sequence length="151" mass="16830">MDRLLAGEATASNGGLTVVALAAEAGVHRMAPQEQHADLKNEFFERVRAETKQVPAPEKRLRETVTRLKKTIANQNEELRHLRDLVTRLALASAILTRDTNAPTQPDPVSATTADNVIPFRSPRSWQAYEYTRPHRPRPDTFTNASSHPQG</sequence>
<evidence type="ECO:0000313" key="3">
    <source>
        <dbReference type="EMBL" id="GAA2689503.1"/>
    </source>
</evidence>
<organism evidence="3 4">
    <name type="scientific">Streptomyces lunalinharesii</name>
    <dbReference type="NCBI Taxonomy" id="333384"/>
    <lineage>
        <taxon>Bacteria</taxon>
        <taxon>Bacillati</taxon>
        <taxon>Actinomycetota</taxon>
        <taxon>Actinomycetes</taxon>
        <taxon>Kitasatosporales</taxon>
        <taxon>Streptomycetaceae</taxon>
        <taxon>Streptomyces</taxon>
    </lineage>
</organism>
<feature type="region of interest" description="Disordered" evidence="2">
    <location>
        <begin position="98"/>
        <end position="151"/>
    </location>
</feature>
<comment type="caution">
    <text evidence="3">The sequence shown here is derived from an EMBL/GenBank/DDBJ whole genome shotgun (WGS) entry which is preliminary data.</text>
</comment>
<dbReference type="Proteomes" id="UP001500994">
    <property type="component" value="Unassembled WGS sequence"/>
</dbReference>
<accession>A0ABP6FG10</accession>
<evidence type="ECO:0008006" key="5">
    <source>
        <dbReference type="Google" id="ProtNLM"/>
    </source>
</evidence>
<dbReference type="RefSeq" id="WP_425585561.1">
    <property type="nucleotide sequence ID" value="NZ_BAAARK010000048.1"/>
</dbReference>
<proteinExistence type="predicted"/>
<keyword evidence="1" id="KW-0175">Coiled coil</keyword>